<gene>
    <name evidence="1" type="ORF">B273_0164</name>
</gene>
<dbReference type="NCBIfam" id="TIGR02531">
    <property type="entry name" value="yecD_yerC"/>
    <property type="match status" value="1"/>
</dbReference>
<dbReference type="InterPro" id="IPR038116">
    <property type="entry name" value="TrpR-like_sf"/>
</dbReference>
<accession>K6FEA8</accession>
<evidence type="ECO:0000313" key="2">
    <source>
        <dbReference type="Proteomes" id="UP000010310"/>
    </source>
</evidence>
<keyword evidence="2" id="KW-1185">Reference proteome</keyword>
<evidence type="ECO:0000313" key="1">
    <source>
        <dbReference type="EMBL" id="EKO36967.1"/>
    </source>
</evidence>
<comment type="caution">
    <text evidence="1">The sequence shown here is derived from an EMBL/GenBank/DDBJ whole genome shotgun (WGS) entry which is preliminary data.</text>
</comment>
<dbReference type="AlphaFoldDB" id="K6FEA8"/>
<sequence length="86" mass="10014">MNLYTAIKKLKSEKEIVNFMRDLCTPNEIEALEERWEVAKELYKGELTYREIASLLNTSTATVTRVARFLFKESNAGYLSILKKYS</sequence>
<dbReference type="PANTHER" id="PTHR40080">
    <property type="entry name" value="LMO1763 PROTEIN"/>
    <property type="match status" value="1"/>
</dbReference>
<dbReference type="GO" id="GO:0003700">
    <property type="term" value="F:DNA-binding transcription factor activity"/>
    <property type="evidence" value="ECO:0007669"/>
    <property type="project" value="InterPro"/>
</dbReference>
<name>K6FEA8_9GAMM</name>
<dbReference type="PANTHER" id="PTHR40080:SF1">
    <property type="entry name" value="TRPR-LIKE PROTEIN YERC_YECD"/>
    <property type="match status" value="1"/>
</dbReference>
<dbReference type="Pfam" id="PF01371">
    <property type="entry name" value="Trp_repressor"/>
    <property type="match status" value="1"/>
</dbReference>
<dbReference type="InterPro" id="IPR013368">
    <property type="entry name" value="YecD_YerC"/>
</dbReference>
<dbReference type="Gene3D" id="1.10.1270.10">
    <property type="entry name" value="TrpR-like"/>
    <property type="match status" value="1"/>
</dbReference>
<dbReference type="STRING" id="1208365.B273_0164"/>
<organism evidence="1 2">
    <name type="scientific">SAR86 cluster bacterium SAR86E</name>
    <dbReference type="NCBI Taxonomy" id="1208365"/>
    <lineage>
        <taxon>Bacteria</taxon>
        <taxon>Pseudomonadati</taxon>
        <taxon>Pseudomonadota</taxon>
        <taxon>Gammaproteobacteria</taxon>
        <taxon>SAR86 cluster</taxon>
    </lineage>
</organism>
<dbReference type="InterPro" id="IPR010921">
    <property type="entry name" value="Trp_repressor/repl_initiator"/>
</dbReference>
<dbReference type="InterPro" id="IPR000831">
    <property type="entry name" value="Trp_repress"/>
</dbReference>
<dbReference type="EMBL" id="AMWX01000001">
    <property type="protein sequence ID" value="EKO36967.1"/>
    <property type="molecule type" value="Genomic_DNA"/>
</dbReference>
<proteinExistence type="predicted"/>
<reference evidence="1 2" key="1">
    <citation type="submission" date="2012-09" db="EMBL/GenBank/DDBJ databases">
        <authorList>
            <person name="Dupont C.L."/>
            <person name="Rusch D.B."/>
            <person name="Lombardo M.-J."/>
            <person name="Novotny M."/>
            <person name="Yee-Greenbaum J."/>
            <person name="Laskin R."/>
        </authorList>
    </citation>
    <scope>NUCLEOTIDE SEQUENCE [LARGE SCALE GENOMIC DNA]</scope>
    <source>
        <strain evidence="1">SAR86E</strain>
    </source>
</reference>
<dbReference type="Proteomes" id="UP000010310">
    <property type="component" value="Unassembled WGS sequence"/>
</dbReference>
<dbReference type="GO" id="GO:0043565">
    <property type="term" value="F:sequence-specific DNA binding"/>
    <property type="evidence" value="ECO:0007669"/>
    <property type="project" value="InterPro"/>
</dbReference>
<dbReference type="SUPFAM" id="SSF48295">
    <property type="entry name" value="TrpR-like"/>
    <property type="match status" value="1"/>
</dbReference>
<protein>
    <submittedName>
        <fullName evidence="1">TrpR family protein YerC/YecD</fullName>
    </submittedName>
</protein>